<dbReference type="Pfam" id="PF10615">
    <property type="entry name" value="DUF2470"/>
    <property type="match status" value="1"/>
</dbReference>
<evidence type="ECO:0000259" key="2">
    <source>
        <dbReference type="Pfam" id="PF10615"/>
    </source>
</evidence>
<evidence type="ECO:0000313" key="4">
    <source>
        <dbReference type="Proteomes" id="UP001628179"/>
    </source>
</evidence>
<gene>
    <name evidence="3" type="ORF">MFIFM68171_03731</name>
</gene>
<evidence type="ECO:0000313" key="3">
    <source>
        <dbReference type="EMBL" id="GAB1313521.1"/>
    </source>
</evidence>
<dbReference type="GeneID" id="98174475"/>
<dbReference type="RefSeq" id="XP_070915253.1">
    <property type="nucleotide sequence ID" value="XM_071059152.1"/>
</dbReference>
<protein>
    <recommendedName>
        <fullName evidence="2">DUF2470 domain-containing protein</fullName>
    </recommendedName>
</protein>
<dbReference type="PANTHER" id="PTHR37783">
    <property type="entry name" value="MEMBRANE PROTEIN, PUTATIVE (AFU_ORTHOLOGUE AFUA_1G04315)-RELATED"/>
    <property type="match status" value="1"/>
</dbReference>
<keyword evidence="1" id="KW-0472">Membrane</keyword>
<proteinExistence type="predicted"/>
<feature type="domain" description="DUF2470" evidence="2">
    <location>
        <begin position="10"/>
        <end position="98"/>
    </location>
</feature>
<dbReference type="Gene3D" id="3.20.180.10">
    <property type="entry name" value="PNP-oxidase-like"/>
    <property type="match status" value="1"/>
</dbReference>
<dbReference type="PANTHER" id="PTHR37783:SF1">
    <property type="entry name" value="MEMBRANE PROTEIN, PUTATIVE (AFU_ORTHOLOGUE AFUA_1G04315)-RELATED"/>
    <property type="match status" value="1"/>
</dbReference>
<name>A0ABQ0G6Y6_9PEZI</name>
<dbReference type="EMBL" id="BAAFSV010000002">
    <property type="protein sequence ID" value="GAB1313521.1"/>
    <property type="molecule type" value="Genomic_DNA"/>
</dbReference>
<feature type="transmembrane region" description="Helical" evidence="1">
    <location>
        <begin position="142"/>
        <end position="162"/>
    </location>
</feature>
<dbReference type="Proteomes" id="UP001628179">
    <property type="component" value="Unassembled WGS sequence"/>
</dbReference>
<organism evidence="3 4">
    <name type="scientific">Madurella fahalii</name>
    <dbReference type="NCBI Taxonomy" id="1157608"/>
    <lineage>
        <taxon>Eukaryota</taxon>
        <taxon>Fungi</taxon>
        <taxon>Dikarya</taxon>
        <taxon>Ascomycota</taxon>
        <taxon>Pezizomycotina</taxon>
        <taxon>Sordariomycetes</taxon>
        <taxon>Sordariomycetidae</taxon>
        <taxon>Sordariales</taxon>
        <taxon>Sordariales incertae sedis</taxon>
        <taxon>Madurella</taxon>
    </lineage>
</organism>
<feature type="transmembrane region" description="Helical" evidence="1">
    <location>
        <begin position="221"/>
        <end position="237"/>
    </location>
</feature>
<feature type="transmembrane region" description="Helical" evidence="1">
    <location>
        <begin position="182"/>
        <end position="200"/>
    </location>
</feature>
<dbReference type="InterPro" id="IPR037119">
    <property type="entry name" value="Haem_oxidase_HugZ-like_sf"/>
</dbReference>
<dbReference type="InterPro" id="IPR019595">
    <property type="entry name" value="DUF2470"/>
</dbReference>
<keyword evidence="1" id="KW-0812">Transmembrane</keyword>
<keyword evidence="1" id="KW-1133">Transmembrane helix</keyword>
<keyword evidence="4" id="KW-1185">Reference proteome</keyword>
<accession>A0ABQ0G6Y6</accession>
<sequence length="258" mass="28864">MAEHIPPAQKTRTIAHMNNDHRADMRLILQHYGSVPTIPSSYNPTDGDPESDPIMTDIDLTSFTVRLPASPSPDKSYSIPFDPPLTTWDERRARLVEMTRVARDAAPGRPEGGAGLTTAAEAAEAVVVDEYMAPRVPYDATIFVLVLQYFLLVGLLKAGLLGPGTALGGIVDASPFPGGRAGFAWLVETIFVPVLGIHVAETWWLERSRLRKFGVRRWGRVWWFWMGSVFIEGFMAFKRFDIVVERLRREKEGRKKGE</sequence>
<reference evidence="3 4" key="1">
    <citation type="submission" date="2024-09" db="EMBL/GenBank/DDBJ databases">
        <title>Itraconazole resistance in Madurella fahalii resulting from another homologue of gene encoding cytochrome P450 14-alpha sterol demethylase (CYP51).</title>
        <authorList>
            <person name="Yoshioka I."/>
            <person name="Fahal A.H."/>
            <person name="Kaneko S."/>
            <person name="Yaguchi T."/>
        </authorList>
    </citation>
    <scope>NUCLEOTIDE SEQUENCE [LARGE SCALE GENOMIC DNA]</scope>
    <source>
        <strain evidence="3 4">IFM 68171</strain>
    </source>
</reference>
<comment type="caution">
    <text evidence="3">The sequence shown here is derived from an EMBL/GenBank/DDBJ whole genome shotgun (WGS) entry which is preliminary data.</text>
</comment>
<evidence type="ECO:0000256" key="1">
    <source>
        <dbReference type="SAM" id="Phobius"/>
    </source>
</evidence>